<dbReference type="SUPFAM" id="SSF55874">
    <property type="entry name" value="ATPase domain of HSP90 chaperone/DNA topoisomerase II/histidine kinase"/>
    <property type="match status" value="1"/>
</dbReference>
<dbReference type="STRING" id="265719.SAMN04488509_1147"/>
<organism evidence="4 5">
    <name type="scientific">Aquimonas voraii</name>
    <dbReference type="NCBI Taxonomy" id="265719"/>
    <lineage>
        <taxon>Bacteria</taxon>
        <taxon>Pseudomonadati</taxon>
        <taxon>Pseudomonadota</taxon>
        <taxon>Gammaproteobacteria</taxon>
        <taxon>Lysobacterales</taxon>
        <taxon>Lysobacteraceae</taxon>
        <taxon>Aquimonas</taxon>
    </lineage>
</organism>
<dbReference type="InterPro" id="IPR036890">
    <property type="entry name" value="HATPase_C_sf"/>
</dbReference>
<keyword evidence="1 2" id="KW-0597">Phosphoprotein</keyword>
<name>A0A1G6ZI96_9GAMM</name>
<dbReference type="Gene3D" id="3.30.565.10">
    <property type="entry name" value="Histidine kinase-like ATPase, C-terminal domain"/>
    <property type="match status" value="1"/>
</dbReference>
<dbReference type="CDD" id="cd16936">
    <property type="entry name" value="HATPase_RsbW-like"/>
    <property type="match status" value="1"/>
</dbReference>
<proteinExistence type="predicted"/>
<evidence type="ECO:0000259" key="3">
    <source>
        <dbReference type="PROSITE" id="PS50110"/>
    </source>
</evidence>
<protein>
    <submittedName>
        <fullName evidence="4">Histidine kinase-like ATPase domain-containing protein</fullName>
    </submittedName>
</protein>
<feature type="modified residue" description="4-aspartylphosphate" evidence="2">
    <location>
        <position position="66"/>
    </location>
</feature>
<dbReference type="Pfam" id="PF00072">
    <property type="entry name" value="Response_reg"/>
    <property type="match status" value="1"/>
</dbReference>
<reference evidence="4 5" key="1">
    <citation type="submission" date="2016-10" db="EMBL/GenBank/DDBJ databases">
        <authorList>
            <person name="de Groot N.N."/>
        </authorList>
    </citation>
    <scope>NUCLEOTIDE SEQUENCE [LARGE SCALE GENOMIC DNA]</scope>
    <source>
        <strain evidence="4 5">DSM 16957</strain>
    </source>
</reference>
<dbReference type="RefSeq" id="WP_091245005.1">
    <property type="nucleotide sequence ID" value="NZ_FNAG01000014.1"/>
</dbReference>
<accession>A0A1G6ZI96</accession>
<dbReference type="Proteomes" id="UP000199603">
    <property type="component" value="Unassembled WGS sequence"/>
</dbReference>
<dbReference type="Pfam" id="PF13581">
    <property type="entry name" value="HATPase_c_2"/>
    <property type="match status" value="1"/>
</dbReference>
<gene>
    <name evidence="4" type="ORF">SAMN04488509_1147</name>
</gene>
<evidence type="ECO:0000256" key="2">
    <source>
        <dbReference type="PROSITE-ProRule" id="PRU00169"/>
    </source>
</evidence>
<dbReference type="PANTHER" id="PTHR44591:SF3">
    <property type="entry name" value="RESPONSE REGULATORY DOMAIN-CONTAINING PROTEIN"/>
    <property type="match status" value="1"/>
</dbReference>
<dbReference type="GO" id="GO:0016301">
    <property type="term" value="F:kinase activity"/>
    <property type="evidence" value="ECO:0007669"/>
    <property type="project" value="UniProtKB-KW"/>
</dbReference>
<dbReference type="PANTHER" id="PTHR44591">
    <property type="entry name" value="STRESS RESPONSE REGULATOR PROTEIN 1"/>
    <property type="match status" value="1"/>
</dbReference>
<dbReference type="SUPFAM" id="SSF52172">
    <property type="entry name" value="CheY-like"/>
    <property type="match status" value="1"/>
</dbReference>
<evidence type="ECO:0000313" key="4">
    <source>
        <dbReference type="EMBL" id="SDE02027.1"/>
    </source>
</evidence>
<keyword evidence="5" id="KW-1185">Reference proteome</keyword>
<keyword evidence="4" id="KW-0808">Transferase</keyword>
<dbReference type="PROSITE" id="PS50110">
    <property type="entry name" value="RESPONSE_REGULATORY"/>
    <property type="match status" value="1"/>
</dbReference>
<dbReference type="InterPro" id="IPR001789">
    <property type="entry name" value="Sig_transdc_resp-reg_receiver"/>
</dbReference>
<dbReference type="AlphaFoldDB" id="A0A1G6ZI96"/>
<dbReference type="OrthoDB" id="9793549at2"/>
<dbReference type="SMART" id="SM00448">
    <property type="entry name" value="REC"/>
    <property type="match status" value="1"/>
</dbReference>
<dbReference type="InterPro" id="IPR050595">
    <property type="entry name" value="Bact_response_regulator"/>
</dbReference>
<dbReference type="InterPro" id="IPR011006">
    <property type="entry name" value="CheY-like_superfamily"/>
</dbReference>
<evidence type="ECO:0000313" key="5">
    <source>
        <dbReference type="Proteomes" id="UP000199603"/>
    </source>
</evidence>
<dbReference type="EMBL" id="FNAG01000014">
    <property type="protein sequence ID" value="SDE02027.1"/>
    <property type="molecule type" value="Genomic_DNA"/>
</dbReference>
<keyword evidence="4" id="KW-0418">Kinase</keyword>
<feature type="domain" description="Response regulatory" evidence="3">
    <location>
        <begin position="15"/>
        <end position="133"/>
    </location>
</feature>
<sequence length="311" mass="33862">MDADRKTDPAAGTATLLIVDDEPDNLDLIEGMLARSPYTLVRAESGREALELLAAEPDRYDAVLLDRMMPGMDGITVLRSIKENPRLNALPVILQTAAGSPHQVAQGLEAGAHYYLIKPFDRAQLIPIVAGAVGNYRNIREMTRRMLSSVALGLILSGEFRYSTLEEAKELATFLARASGDPSPVAFGLFELLSNAIEHGCLGIGYEQKKAALLSGNYPALLAARRAERDASRWFATVRIERDEEAVTYTVADPGAGFDAGAFLEALPHRLTEPNGRGIQIARELSFDSVEYLGCGNTVRARVALSAWREF</sequence>
<dbReference type="Gene3D" id="3.40.50.2300">
    <property type="match status" value="1"/>
</dbReference>
<dbReference type="InterPro" id="IPR003594">
    <property type="entry name" value="HATPase_dom"/>
</dbReference>
<evidence type="ECO:0000256" key="1">
    <source>
        <dbReference type="ARBA" id="ARBA00022553"/>
    </source>
</evidence>
<dbReference type="GO" id="GO:0000160">
    <property type="term" value="P:phosphorelay signal transduction system"/>
    <property type="evidence" value="ECO:0007669"/>
    <property type="project" value="InterPro"/>
</dbReference>